<evidence type="ECO:0000313" key="3">
    <source>
        <dbReference type="Proteomes" id="UP000008022"/>
    </source>
</evidence>
<feature type="compositionally biased region" description="Low complexity" evidence="1">
    <location>
        <begin position="130"/>
        <end position="145"/>
    </location>
</feature>
<dbReference type="Gramene" id="ORUFI01G04140.1">
    <property type="protein sequence ID" value="ORUFI01G04140.1"/>
    <property type="gene ID" value="ORUFI01G04140"/>
</dbReference>
<feature type="compositionally biased region" description="Pro residues" evidence="1">
    <location>
        <begin position="54"/>
        <end position="80"/>
    </location>
</feature>
<proteinExistence type="predicted"/>
<accession>A0A0E0MRN7</accession>
<evidence type="ECO:0000256" key="1">
    <source>
        <dbReference type="SAM" id="MobiDB-lite"/>
    </source>
</evidence>
<evidence type="ECO:0000313" key="2">
    <source>
        <dbReference type="EnsemblPlants" id="ORUFI01G04140.1"/>
    </source>
</evidence>
<sequence length="335" mass="35954">MAMEIMQQLAAAATATALCPEPSLMAMTTAGADGGRHRDAAWQEATPPRGLRQPRPPLAHPPPLPLVRPRLPPLLPPVLHPRPLQLAAGPPGFPPRGPRRRREPWRGRPGTGRGRSDGSGGGGDGPSVYGAAGQGEEPAEAPACASMDATRLSSNAAGKRAGVGQDGFVRPGGMAVPAAAAKMAPPSKVQVKEEPVDSDMRTGWARYGQLFLRTKLPLVERLRWVRLFSRSNPVDGISDTLKSFPPRLRYSREISSKSAGSRRLLSKPQSPKSSHVTRPSASPQRTPSHRQQSSPAFHDRKAAVELFVTEKDLFSWSRAAAWSGKHRTIGERAPV</sequence>
<feature type="compositionally biased region" description="Low complexity" evidence="1">
    <location>
        <begin position="81"/>
        <end position="90"/>
    </location>
</feature>
<protein>
    <submittedName>
        <fullName evidence="2">Uncharacterized protein</fullName>
    </submittedName>
</protein>
<keyword evidence="3" id="KW-1185">Reference proteome</keyword>
<dbReference type="Proteomes" id="UP000008022">
    <property type="component" value="Unassembled WGS sequence"/>
</dbReference>
<reference evidence="3" key="1">
    <citation type="submission" date="2013-06" db="EMBL/GenBank/DDBJ databases">
        <authorList>
            <person name="Zhao Q."/>
        </authorList>
    </citation>
    <scope>NUCLEOTIDE SEQUENCE</scope>
    <source>
        <strain evidence="3">cv. W1943</strain>
    </source>
</reference>
<dbReference type="EnsemblPlants" id="ORUFI01G04140.1">
    <property type="protein sequence ID" value="ORUFI01G04140.1"/>
    <property type="gene ID" value="ORUFI01G04140"/>
</dbReference>
<reference evidence="2" key="2">
    <citation type="submission" date="2015-06" db="UniProtKB">
        <authorList>
            <consortium name="EnsemblPlants"/>
        </authorList>
    </citation>
    <scope>IDENTIFICATION</scope>
</reference>
<feature type="compositionally biased region" description="Polar residues" evidence="1">
    <location>
        <begin position="267"/>
        <end position="295"/>
    </location>
</feature>
<feature type="region of interest" description="Disordered" evidence="1">
    <location>
        <begin position="255"/>
        <end position="298"/>
    </location>
</feature>
<name>A0A0E0MRN7_ORYRU</name>
<dbReference type="OMA" id="MAMEIMQ"/>
<dbReference type="AlphaFoldDB" id="A0A0E0MRN7"/>
<organism evidence="2 3">
    <name type="scientific">Oryza rufipogon</name>
    <name type="common">Brownbeard rice</name>
    <name type="synonym">Asian wild rice</name>
    <dbReference type="NCBI Taxonomy" id="4529"/>
    <lineage>
        <taxon>Eukaryota</taxon>
        <taxon>Viridiplantae</taxon>
        <taxon>Streptophyta</taxon>
        <taxon>Embryophyta</taxon>
        <taxon>Tracheophyta</taxon>
        <taxon>Spermatophyta</taxon>
        <taxon>Magnoliopsida</taxon>
        <taxon>Liliopsida</taxon>
        <taxon>Poales</taxon>
        <taxon>Poaceae</taxon>
        <taxon>BOP clade</taxon>
        <taxon>Oryzoideae</taxon>
        <taxon>Oryzeae</taxon>
        <taxon>Oryzinae</taxon>
        <taxon>Oryza</taxon>
    </lineage>
</organism>
<dbReference type="HOGENOM" id="CLU_829985_0_0_1"/>
<feature type="region of interest" description="Disordered" evidence="1">
    <location>
        <begin position="28"/>
        <end position="146"/>
    </location>
</feature>
<feature type="compositionally biased region" description="Gly residues" evidence="1">
    <location>
        <begin position="109"/>
        <end position="125"/>
    </location>
</feature>